<keyword evidence="1" id="KW-0812">Transmembrane</keyword>
<proteinExistence type="predicted"/>
<accession>A0ABR7ZXA5</accession>
<name>A0ABR7ZXA5_9CYAN</name>
<sequence length="168" mass="18426">MQSSHPVTESEHLTLADRIESLKAGSLGSIASVFAFFTIAVLHHFAQQVLPQLPLINSFALGNPFILFVKLGMIGFSGFLFAVTYRYIVRRDRNSHLKSGAILAFAFIHGFGAIDHDLPNLSLLPLTQIAFAIAISLLENVAWLAIVQSILETAIHHQWISAFSSAKD</sequence>
<keyword evidence="3" id="KW-1185">Reference proteome</keyword>
<dbReference type="RefSeq" id="WP_190402959.1">
    <property type="nucleotide sequence ID" value="NZ_JACJQB010000011.1"/>
</dbReference>
<evidence type="ECO:0000313" key="2">
    <source>
        <dbReference type="EMBL" id="MBD2188100.1"/>
    </source>
</evidence>
<keyword evidence="1" id="KW-0472">Membrane</keyword>
<dbReference type="PANTHER" id="PTHR36383">
    <property type="entry name" value="OS09G0529350 PROTEIN"/>
    <property type="match status" value="1"/>
</dbReference>
<reference evidence="2 3" key="1">
    <citation type="journal article" date="2020" name="ISME J.">
        <title>Comparative genomics reveals insights into cyanobacterial evolution and habitat adaptation.</title>
        <authorList>
            <person name="Chen M.Y."/>
            <person name="Teng W.K."/>
            <person name="Zhao L."/>
            <person name="Hu C.X."/>
            <person name="Zhou Y.K."/>
            <person name="Han B.P."/>
            <person name="Song L.R."/>
            <person name="Shu W.S."/>
        </authorList>
    </citation>
    <scope>NUCLEOTIDE SEQUENCE [LARGE SCALE GENOMIC DNA]</scope>
    <source>
        <strain evidence="2 3">FACHB-723</strain>
    </source>
</reference>
<feature type="transmembrane region" description="Helical" evidence="1">
    <location>
        <begin position="126"/>
        <end position="147"/>
    </location>
</feature>
<organism evidence="2 3">
    <name type="scientific">Pseudanabaena mucicola FACHB-723</name>
    <dbReference type="NCBI Taxonomy" id="2692860"/>
    <lineage>
        <taxon>Bacteria</taxon>
        <taxon>Bacillati</taxon>
        <taxon>Cyanobacteriota</taxon>
        <taxon>Cyanophyceae</taxon>
        <taxon>Pseudanabaenales</taxon>
        <taxon>Pseudanabaenaceae</taxon>
        <taxon>Pseudanabaena</taxon>
    </lineage>
</organism>
<dbReference type="PANTHER" id="PTHR36383:SF1">
    <property type="entry name" value="PROTEIN, PUTATIVE-RELATED"/>
    <property type="match status" value="1"/>
</dbReference>
<dbReference type="EMBL" id="JACJQB010000011">
    <property type="protein sequence ID" value="MBD2188100.1"/>
    <property type="molecule type" value="Genomic_DNA"/>
</dbReference>
<comment type="caution">
    <text evidence="2">The sequence shown here is derived from an EMBL/GenBank/DDBJ whole genome shotgun (WGS) entry which is preliminary data.</text>
</comment>
<feature type="transmembrane region" description="Helical" evidence="1">
    <location>
        <begin position="97"/>
        <end position="114"/>
    </location>
</feature>
<keyword evidence="1" id="KW-1133">Transmembrane helix</keyword>
<evidence type="ECO:0000256" key="1">
    <source>
        <dbReference type="SAM" id="Phobius"/>
    </source>
</evidence>
<gene>
    <name evidence="2" type="ORF">H6F41_08080</name>
</gene>
<protein>
    <submittedName>
        <fullName evidence="2">Uncharacterized protein</fullName>
    </submittedName>
</protein>
<dbReference type="Proteomes" id="UP000642094">
    <property type="component" value="Unassembled WGS sequence"/>
</dbReference>
<evidence type="ECO:0000313" key="3">
    <source>
        <dbReference type="Proteomes" id="UP000642094"/>
    </source>
</evidence>
<feature type="transmembrane region" description="Helical" evidence="1">
    <location>
        <begin position="27"/>
        <end position="45"/>
    </location>
</feature>
<feature type="transmembrane region" description="Helical" evidence="1">
    <location>
        <begin position="65"/>
        <end position="85"/>
    </location>
</feature>